<dbReference type="EMBL" id="LAZR01052289">
    <property type="protein sequence ID" value="KKK83295.1"/>
    <property type="molecule type" value="Genomic_DNA"/>
</dbReference>
<evidence type="ECO:0000256" key="1">
    <source>
        <dbReference type="SAM" id="MobiDB-lite"/>
    </source>
</evidence>
<feature type="compositionally biased region" description="Low complexity" evidence="1">
    <location>
        <begin position="33"/>
        <end position="44"/>
    </location>
</feature>
<proteinExistence type="predicted"/>
<protein>
    <submittedName>
        <fullName evidence="2">Uncharacterized protein</fullName>
    </submittedName>
</protein>
<comment type="caution">
    <text evidence="2">The sequence shown here is derived from an EMBL/GenBank/DDBJ whole genome shotgun (WGS) entry which is preliminary data.</text>
</comment>
<sequence length="364" mass="40236">MTVRVDIPAAWGIAAVTAVCLALLPGCAEREPAPAASQPASRPAQVDKTPDVPDEFAEELNAGATEILVNTDAASAPPDKPTYIQKQDYPSGTLSGVCWFEGLQRKPRPPYPRLPVPEVLDLAAGPDAIKDPMPGEVNYYKNIKIRRPVYARARSGLFPTHVALMLRGVKVGRRPPLTPSGFMAMKGHCMALSGNYGDRTNLTFAPINTRVTFFTYEEYPCTWRVTRADTGKQLFEGKVAYKDLGKKNAHTVSAGHKIWILSKPKHIQSSILASAGLYNITTKRHPWKVGYVWLVDNPYVQVVSGSFVIKNVPVGKHRMDVWHPVYEPVARTVEFEIKLDETSEVALLFKAPDLLKSVPDRPKR</sequence>
<evidence type="ECO:0000313" key="2">
    <source>
        <dbReference type="EMBL" id="KKK83295.1"/>
    </source>
</evidence>
<feature type="region of interest" description="Disordered" evidence="1">
    <location>
        <begin position="31"/>
        <end position="51"/>
    </location>
</feature>
<gene>
    <name evidence="2" type="ORF">LCGC14_2794820</name>
</gene>
<reference evidence="2" key="1">
    <citation type="journal article" date="2015" name="Nature">
        <title>Complex archaea that bridge the gap between prokaryotes and eukaryotes.</title>
        <authorList>
            <person name="Spang A."/>
            <person name="Saw J.H."/>
            <person name="Jorgensen S.L."/>
            <person name="Zaremba-Niedzwiedzka K."/>
            <person name="Martijn J."/>
            <person name="Lind A.E."/>
            <person name="van Eijk R."/>
            <person name="Schleper C."/>
            <person name="Guy L."/>
            <person name="Ettema T.J."/>
        </authorList>
    </citation>
    <scope>NUCLEOTIDE SEQUENCE</scope>
</reference>
<accession>A0A0F8ZBH6</accession>
<dbReference type="AlphaFoldDB" id="A0A0F8ZBH6"/>
<organism evidence="2">
    <name type="scientific">marine sediment metagenome</name>
    <dbReference type="NCBI Taxonomy" id="412755"/>
    <lineage>
        <taxon>unclassified sequences</taxon>
        <taxon>metagenomes</taxon>
        <taxon>ecological metagenomes</taxon>
    </lineage>
</organism>
<name>A0A0F8ZBH6_9ZZZZ</name>